<feature type="compositionally biased region" description="Basic and acidic residues" evidence="1">
    <location>
        <begin position="7"/>
        <end position="30"/>
    </location>
</feature>
<dbReference type="Proteomes" id="UP000224634">
    <property type="component" value="Unassembled WGS sequence"/>
</dbReference>
<comment type="caution">
    <text evidence="2">The sequence shown here is derived from an EMBL/GenBank/DDBJ whole genome shotgun (WGS) entry which is preliminary data.</text>
</comment>
<reference evidence="2 3" key="1">
    <citation type="submission" date="2017-10" db="EMBL/GenBank/DDBJ databases">
        <title>Comparative genomics in systemic dimorphic fungi from Ajellomycetaceae.</title>
        <authorList>
            <person name="Munoz J.F."/>
            <person name="Mcewen J.G."/>
            <person name="Clay O.K."/>
            <person name="Cuomo C.A."/>
        </authorList>
    </citation>
    <scope>NUCLEOTIDE SEQUENCE [LARGE SCALE GENOMIC DNA]</scope>
    <source>
        <strain evidence="2 3">UAMH7299</strain>
    </source>
</reference>
<evidence type="ECO:0000313" key="2">
    <source>
        <dbReference type="EMBL" id="PGH04214.1"/>
    </source>
</evidence>
<proteinExistence type="predicted"/>
<dbReference type="EMBL" id="PDNA01000202">
    <property type="protein sequence ID" value="PGH04214.1"/>
    <property type="molecule type" value="Genomic_DNA"/>
</dbReference>
<sequence length="109" mass="11937">MASSAGEEPKTDWIRSQVHRDSRRDEERKLNGVAAVAPANPGHGANRGKISGWRPELSSAAAYVRPARDGAGALSELHRGLLHLFASSLLAKLQPQQHQQRQQRLAYPP</sequence>
<organism evidence="2 3">
    <name type="scientific">Polytolypa hystricis (strain UAMH7299)</name>
    <dbReference type="NCBI Taxonomy" id="1447883"/>
    <lineage>
        <taxon>Eukaryota</taxon>
        <taxon>Fungi</taxon>
        <taxon>Dikarya</taxon>
        <taxon>Ascomycota</taxon>
        <taxon>Pezizomycotina</taxon>
        <taxon>Eurotiomycetes</taxon>
        <taxon>Eurotiomycetidae</taxon>
        <taxon>Onygenales</taxon>
        <taxon>Onygenales incertae sedis</taxon>
        <taxon>Polytolypa</taxon>
    </lineage>
</organism>
<feature type="region of interest" description="Disordered" evidence="1">
    <location>
        <begin position="1"/>
        <end position="52"/>
    </location>
</feature>
<evidence type="ECO:0000313" key="3">
    <source>
        <dbReference type="Proteomes" id="UP000224634"/>
    </source>
</evidence>
<protein>
    <submittedName>
        <fullName evidence="2">Uncharacterized protein</fullName>
    </submittedName>
</protein>
<evidence type="ECO:0000256" key="1">
    <source>
        <dbReference type="SAM" id="MobiDB-lite"/>
    </source>
</evidence>
<dbReference type="AlphaFoldDB" id="A0A2B7WXX5"/>
<gene>
    <name evidence="2" type="ORF">AJ80_08559</name>
</gene>
<accession>A0A2B7WXX5</accession>
<name>A0A2B7WXX5_POLH7</name>
<keyword evidence="3" id="KW-1185">Reference proteome</keyword>